<evidence type="ECO:0000256" key="1">
    <source>
        <dbReference type="ARBA" id="ARBA00006484"/>
    </source>
</evidence>
<dbReference type="Proteomes" id="UP000076738">
    <property type="component" value="Unassembled WGS sequence"/>
</dbReference>
<comment type="similarity">
    <text evidence="1">Belongs to the short-chain dehydrogenases/reductases (SDR) family.</text>
</comment>
<proteinExistence type="inferred from homology"/>
<keyword evidence="3" id="KW-0560">Oxidoreductase</keyword>
<dbReference type="InterPro" id="IPR002347">
    <property type="entry name" value="SDR_fam"/>
</dbReference>
<dbReference type="EMBL" id="KV417351">
    <property type="protein sequence ID" value="KZO90124.1"/>
    <property type="molecule type" value="Genomic_DNA"/>
</dbReference>
<name>A0A167G398_CALVF</name>
<evidence type="ECO:0000313" key="4">
    <source>
        <dbReference type="EMBL" id="KZO90124.1"/>
    </source>
</evidence>
<evidence type="ECO:0000256" key="3">
    <source>
        <dbReference type="ARBA" id="ARBA00023002"/>
    </source>
</evidence>
<dbReference type="PRINTS" id="PR00081">
    <property type="entry name" value="GDHRDH"/>
</dbReference>
<dbReference type="SUPFAM" id="SSF51735">
    <property type="entry name" value="NAD(P)-binding Rossmann-fold domains"/>
    <property type="match status" value="1"/>
</dbReference>
<dbReference type="OrthoDB" id="191139at2759"/>
<dbReference type="Gene3D" id="3.40.50.720">
    <property type="entry name" value="NAD(P)-binding Rossmann-like Domain"/>
    <property type="match status" value="1"/>
</dbReference>
<evidence type="ECO:0000313" key="5">
    <source>
        <dbReference type="Proteomes" id="UP000076738"/>
    </source>
</evidence>
<accession>A0A167G398</accession>
<keyword evidence="5" id="KW-1185">Reference proteome</keyword>
<evidence type="ECO:0000256" key="2">
    <source>
        <dbReference type="ARBA" id="ARBA00022857"/>
    </source>
</evidence>
<keyword evidence="2" id="KW-0521">NADP</keyword>
<dbReference type="AlphaFoldDB" id="A0A167G398"/>
<protein>
    <submittedName>
        <fullName evidence="4">NAD(P)-binding protein</fullName>
    </submittedName>
</protein>
<dbReference type="Pfam" id="PF00106">
    <property type="entry name" value="adh_short"/>
    <property type="match status" value="1"/>
</dbReference>
<dbReference type="STRING" id="1330018.A0A167G398"/>
<dbReference type="InterPro" id="IPR036291">
    <property type="entry name" value="NAD(P)-bd_dom_sf"/>
</dbReference>
<organism evidence="4 5">
    <name type="scientific">Calocera viscosa (strain TUFC12733)</name>
    <dbReference type="NCBI Taxonomy" id="1330018"/>
    <lineage>
        <taxon>Eukaryota</taxon>
        <taxon>Fungi</taxon>
        <taxon>Dikarya</taxon>
        <taxon>Basidiomycota</taxon>
        <taxon>Agaricomycotina</taxon>
        <taxon>Dacrymycetes</taxon>
        <taxon>Dacrymycetales</taxon>
        <taxon>Dacrymycetaceae</taxon>
        <taxon>Calocera</taxon>
    </lineage>
</organism>
<dbReference type="GO" id="GO:0016491">
    <property type="term" value="F:oxidoreductase activity"/>
    <property type="evidence" value="ECO:0007669"/>
    <property type="project" value="UniProtKB-KW"/>
</dbReference>
<gene>
    <name evidence="4" type="ORF">CALVIDRAFT_558854</name>
</gene>
<reference evidence="4 5" key="1">
    <citation type="journal article" date="2016" name="Mol. Biol. Evol.">
        <title>Comparative Genomics of Early-Diverging Mushroom-Forming Fungi Provides Insights into the Origins of Lignocellulose Decay Capabilities.</title>
        <authorList>
            <person name="Nagy L.G."/>
            <person name="Riley R."/>
            <person name="Tritt A."/>
            <person name="Adam C."/>
            <person name="Daum C."/>
            <person name="Floudas D."/>
            <person name="Sun H."/>
            <person name="Yadav J.S."/>
            <person name="Pangilinan J."/>
            <person name="Larsson K.H."/>
            <person name="Matsuura K."/>
            <person name="Barry K."/>
            <person name="Labutti K."/>
            <person name="Kuo R."/>
            <person name="Ohm R.A."/>
            <person name="Bhattacharya S.S."/>
            <person name="Shirouzu T."/>
            <person name="Yoshinaga Y."/>
            <person name="Martin F.M."/>
            <person name="Grigoriev I.V."/>
            <person name="Hibbett D.S."/>
        </authorList>
    </citation>
    <scope>NUCLEOTIDE SEQUENCE [LARGE SCALE GENOMIC DNA]</scope>
    <source>
        <strain evidence="4 5">TUFC12733</strain>
    </source>
</reference>
<sequence length="329" mass="35717">MPRFNPVTDIPDLTGRVALVTGTNSGIGFQTVLQLANHGAKVYLTTRSEAKALDTIRRLEEVNPALKDSGRLQWLVLELSLVTNAKAAAEEFLKRESRLDILINNAAHLASEFELSKEGLSTVFAADHVSPFVFTTTLLPLMEATAKLPGADVRIITVASSQHFKALPTTKFDSIDDFRDKQCAPGANVNGMNAKFARYAHAKLANILFAKELQKRLDAAGVPILSISLHPGNIATEGAERVIRSLGGGIFWPVLNWVLLTSAQGAITQLFAATSSEVRREADKYKGQYLVPYGSVGQPSDIARREGLPEDLWVLTDKVAAEILEKGSI</sequence>
<dbReference type="PANTHER" id="PTHR24320:SF282">
    <property type="entry name" value="WW DOMAIN-CONTAINING OXIDOREDUCTASE"/>
    <property type="match status" value="1"/>
</dbReference>
<dbReference type="PANTHER" id="PTHR24320">
    <property type="entry name" value="RETINOL DEHYDROGENASE"/>
    <property type="match status" value="1"/>
</dbReference>